<keyword evidence="1" id="KW-0349">Heme</keyword>
<comment type="caution">
    <text evidence="5">The sequence shown here is derived from an EMBL/GenBank/DDBJ whole genome shotgun (WGS) entry which is preliminary data.</text>
</comment>
<proteinExistence type="predicted"/>
<feature type="non-terminal residue" evidence="5">
    <location>
        <position position="122"/>
    </location>
</feature>
<dbReference type="AlphaFoldDB" id="X1ELH9"/>
<dbReference type="InterPro" id="IPR009056">
    <property type="entry name" value="Cyt_c-like_dom"/>
</dbReference>
<dbReference type="SUPFAM" id="SSF46626">
    <property type="entry name" value="Cytochrome c"/>
    <property type="match status" value="1"/>
</dbReference>
<organism evidence="5">
    <name type="scientific">marine sediment metagenome</name>
    <dbReference type="NCBI Taxonomy" id="412755"/>
    <lineage>
        <taxon>unclassified sequences</taxon>
        <taxon>metagenomes</taxon>
        <taxon>ecological metagenomes</taxon>
    </lineage>
</organism>
<keyword evidence="3" id="KW-0408">Iron</keyword>
<name>X1ELH9_9ZZZZ</name>
<evidence type="ECO:0000256" key="3">
    <source>
        <dbReference type="ARBA" id="ARBA00023004"/>
    </source>
</evidence>
<gene>
    <name evidence="5" type="ORF">S03H2_25625</name>
</gene>
<evidence type="ECO:0000256" key="1">
    <source>
        <dbReference type="ARBA" id="ARBA00022617"/>
    </source>
</evidence>
<dbReference type="PROSITE" id="PS51007">
    <property type="entry name" value="CYTC"/>
    <property type="match status" value="1"/>
</dbReference>
<accession>X1ELH9</accession>
<dbReference type="InterPro" id="IPR036909">
    <property type="entry name" value="Cyt_c-like_dom_sf"/>
</dbReference>
<dbReference type="GO" id="GO:0046872">
    <property type="term" value="F:metal ion binding"/>
    <property type="evidence" value="ECO:0007669"/>
    <property type="project" value="UniProtKB-KW"/>
</dbReference>
<dbReference type="GO" id="GO:0020037">
    <property type="term" value="F:heme binding"/>
    <property type="evidence" value="ECO:0007669"/>
    <property type="project" value="InterPro"/>
</dbReference>
<dbReference type="Gene3D" id="1.10.760.10">
    <property type="entry name" value="Cytochrome c-like domain"/>
    <property type="match status" value="1"/>
</dbReference>
<reference evidence="5" key="1">
    <citation type="journal article" date="2014" name="Front. Microbiol.">
        <title>High frequency of phylogenetically diverse reductive dehalogenase-homologous genes in deep subseafloor sedimentary metagenomes.</title>
        <authorList>
            <person name="Kawai M."/>
            <person name="Futagami T."/>
            <person name="Toyoda A."/>
            <person name="Takaki Y."/>
            <person name="Nishi S."/>
            <person name="Hori S."/>
            <person name="Arai W."/>
            <person name="Tsubouchi T."/>
            <person name="Morono Y."/>
            <person name="Uchiyama I."/>
            <person name="Ito T."/>
            <person name="Fujiyama A."/>
            <person name="Inagaki F."/>
            <person name="Takami H."/>
        </authorList>
    </citation>
    <scope>NUCLEOTIDE SEQUENCE</scope>
    <source>
        <strain evidence="5">Expedition CK06-06</strain>
    </source>
</reference>
<evidence type="ECO:0000256" key="2">
    <source>
        <dbReference type="ARBA" id="ARBA00022723"/>
    </source>
</evidence>
<evidence type="ECO:0000313" key="5">
    <source>
        <dbReference type="EMBL" id="GAH34226.1"/>
    </source>
</evidence>
<dbReference type="EMBL" id="BARU01014567">
    <property type="protein sequence ID" value="GAH34226.1"/>
    <property type="molecule type" value="Genomic_DNA"/>
</dbReference>
<evidence type="ECO:0000259" key="4">
    <source>
        <dbReference type="PROSITE" id="PS51007"/>
    </source>
</evidence>
<sequence>MVMKRWIKIAAIATAGLAAAAAATLALGSVAADSKMQRKVHVDVRPIALLQDAASVQRGRYLFNSRGCTECHGADGAGREFINDGKGMVVHAPNITTGPGGVVAAYRAEDWVRTIRHGVKPD</sequence>
<dbReference type="GO" id="GO:0009055">
    <property type="term" value="F:electron transfer activity"/>
    <property type="evidence" value="ECO:0007669"/>
    <property type="project" value="InterPro"/>
</dbReference>
<feature type="domain" description="Cytochrome c" evidence="4">
    <location>
        <begin position="54"/>
        <end position="122"/>
    </location>
</feature>
<keyword evidence="2" id="KW-0479">Metal-binding</keyword>
<protein>
    <recommendedName>
        <fullName evidence="4">Cytochrome c domain-containing protein</fullName>
    </recommendedName>
</protein>